<organism evidence="7 8">
    <name type="scientific">Russula ochroleuca</name>
    <dbReference type="NCBI Taxonomy" id="152965"/>
    <lineage>
        <taxon>Eukaryota</taxon>
        <taxon>Fungi</taxon>
        <taxon>Dikarya</taxon>
        <taxon>Basidiomycota</taxon>
        <taxon>Agaricomycotina</taxon>
        <taxon>Agaricomycetes</taxon>
        <taxon>Russulales</taxon>
        <taxon>Russulaceae</taxon>
        <taxon>Russula</taxon>
    </lineage>
</organism>
<dbReference type="InterPro" id="IPR012340">
    <property type="entry name" value="NA-bd_OB-fold"/>
</dbReference>
<dbReference type="AlphaFoldDB" id="A0A9P5MTV0"/>
<reference evidence="7" key="1">
    <citation type="submission" date="2019-10" db="EMBL/GenBank/DDBJ databases">
        <authorList>
            <consortium name="DOE Joint Genome Institute"/>
            <person name="Kuo A."/>
            <person name="Miyauchi S."/>
            <person name="Kiss E."/>
            <person name="Drula E."/>
            <person name="Kohler A."/>
            <person name="Sanchez-Garcia M."/>
            <person name="Andreopoulos B."/>
            <person name="Barry K.W."/>
            <person name="Bonito G."/>
            <person name="Buee M."/>
            <person name="Carver A."/>
            <person name="Chen C."/>
            <person name="Cichocki N."/>
            <person name="Clum A."/>
            <person name="Culley D."/>
            <person name="Crous P.W."/>
            <person name="Fauchery L."/>
            <person name="Girlanda M."/>
            <person name="Hayes R."/>
            <person name="Keri Z."/>
            <person name="LaButti K."/>
            <person name="Lipzen A."/>
            <person name="Lombard V."/>
            <person name="Magnuson J."/>
            <person name="Maillard F."/>
            <person name="Morin E."/>
            <person name="Murat C."/>
            <person name="Nolan M."/>
            <person name="Ohm R."/>
            <person name="Pangilinan J."/>
            <person name="Pereira M."/>
            <person name="Perotto S."/>
            <person name="Peter M."/>
            <person name="Riley R."/>
            <person name="Sitrit Y."/>
            <person name="Stielow B."/>
            <person name="Szollosi G."/>
            <person name="Zifcakova L."/>
            <person name="Stursova M."/>
            <person name="Spatafora J.W."/>
            <person name="Tedersoo L."/>
            <person name="Vaario L.-M."/>
            <person name="Yamada A."/>
            <person name="Yan M."/>
            <person name="Wang P."/>
            <person name="Xu J."/>
            <person name="Bruns T."/>
            <person name="Baldrian P."/>
            <person name="Vilgalys R."/>
            <person name="Henrissat B."/>
            <person name="Grigoriev I.V."/>
            <person name="Hibbett D."/>
            <person name="Nagy L.G."/>
            <person name="Martin F.M."/>
        </authorList>
    </citation>
    <scope>NUCLEOTIDE SEQUENCE</scope>
    <source>
        <strain evidence="7">Prilba</strain>
    </source>
</reference>
<keyword evidence="3" id="KW-0235">DNA replication</keyword>
<proteinExistence type="inferred from homology"/>
<dbReference type="PIRSF" id="PIRSF036949">
    <property type="entry name" value="RPA32"/>
    <property type="match status" value="1"/>
</dbReference>
<dbReference type="PANTHER" id="PTHR13989:SF16">
    <property type="entry name" value="REPLICATION PROTEIN A2"/>
    <property type="match status" value="1"/>
</dbReference>
<comment type="similarity">
    <text evidence="2">Belongs to the replication factor A protein 2 family.</text>
</comment>
<dbReference type="InterPro" id="IPR040260">
    <property type="entry name" value="RFA2-like"/>
</dbReference>
<dbReference type="InterPro" id="IPR036390">
    <property type="entry name" value="WH_DNA-bd_sf"/>
</dbReference>
<dbReference type="CDD" id="cd04478">
    <property type="entry name" value="RPA2_DBD_D"/>
    <property type="match status" value="1"/>
</dbReference>
<evidence type="ECO:0000256" key="5">
    <source>
        <dbReference type="ARBA" id="ARBA00023242"/>
    </source>
</evidence>
<gene>
    <name evidence="7" type="ORF">DFH94DRAFT_62048</name>
</gene>
<evidence type="ECO:0000259" key="6">
    <source>
        <dbReference type="Pfam" id="PF08784"/>
    </source>
</evidence>
<accession>A0A9P5MTV0</accession>
<dbReference type="GO" id="GO:0000724">
    <property type="term" value="P:double-strand break repair via homologous recombination"/>
    <property type="evidence" value="ECO:0007669"/>
    <property type="project" value="TreeGrafter"/>
</dbReference>
<dbReference type="InterPro" id="IPR014892">
    <property type="entry name" value="RPA_C"/>
</dbReference>
<dbReference type="Gene3D" id="1.10.10.10">
    <property type="entry name" value="Winged helix-like DNA-binding domain superfamily/Winged helix DNA-binding domain"/>
    <property type="match status" value="1"/>
</dbReference>
<evidence type="ECO:0000256" key="2">
    <source>
        <dbReference type="ARBA" id="ARBA00007815"/>
    </source>
</evidence>
<dbReference type="GO" id="GO:0005662">
    <property type="term" value="C:DNA replication factor A complex"/>
    <property type="evidence" value="ECO:0007669"/>
    <property type="project" value="TreeGrafter"/>
</dbReference>
<dbReference type="GO" id="GO:0003697">
    <property type="term" value="F:single-stranded DNA binding"/>
    <property type="evidence" value="ECO:0007669"/>
    <property type="project" value="TreeGrafter"/>
</dbReference>
<evidence type="ECO:0000313" key="8">
    <source>
        <dbReference type="Proteomes" id="UP000759537"/>
    </source>
</evidence>
<evidence type="ECO:0000256" key="3">
    <source>
        <dbReference type="ARBA" id="ARBA00022705"/>
    </source>
</evidence>
<dbReference type="OrthoDB" id="25571at2759"/>
<keyword evidence="8" id="KW-1185">Reference proteome</keyword>
<dbReference type="SUPFAM" id="SSF50249">
    <property type="entry name" value="Nucleic acid-binding proteins"/>
    <property type="match status" value="1"/>
</dbReference>
<feature type="domain" description="Replication protein A C-terminal" evidence="6">
    <location>
        <begin position="173"/>
        <end position="269"/>
    </location>
</feature>
<dbReference type="InterPro" id="IPR014646">
    <property type="entry name" value="Rfa2/RPA32"/>
</dbReference>
<dbReference type="Proteomes" id="UP000759537">
    <property type="component" value="Unassembled WGS sequence"/>
</dbReference>
<name>A0A9P5MTV0_9AGAM</name>
<dbReference type="Gene3D" id="2.40.50.140">
    <property type="entry name" value="Nucleic acid-binding proteins"/>
    <property type="match status" value="1"/>
</dbReference>
<protein>
    <submittedName>
        <fullName evidence="7">Replication protein A subunit RPA32</fullName>
    </submittedName>
</protein>
<dbReference type="EMBL" id="WHVB01000011">
    <property type="protein sequence ID" value="KAF8478582.1"/>
    <property type="molecule type" value="Genomic_DNA"/>
</dbReference>
<evidence type="ECO:0000313" key="7">
    <source>
        <dbReference type="EMBL" id="KAF8478582.1"/>
    </source>
</evidence>
<comment type="subcellular location">
    <subcellularLocation>
        <location evidence="1">Nucleus</location>
    </subcellularLocation>
</comment>
<reference evidence="7" key="2">
    <citation type="journal article" date="2020" name="Nat. Commun.">
        <title>Large-scale genome sequencing of mycorrhizal fungi provides insights into the early evolution of symbiotic traits.</title>
        <authorList>
            <person name="Miyauchi S."/>
            <person name="Kiss E."/>
            <person name="Kuo A."/>
            <person name="Drula E."/>
            <person name="Kohler A."/>
            <person name="Sanchez-Garcia M."/>
            <person name="Morin E."/>
            <person name="Andreopoulos B."/>
            <person name="Barry K.W."/>
            <person name="Bonito G."/>
            <person name="Buee M."/>
            <person name="Carver A."/>
            <person name="Chen C."/>
            <person name="Cichocki N."/>
            <person name="Clum A."/>
            <person name="Culley D."/>
            <person name="Crous P.W."/>
            <person name="Fauchery L."/>
            <person name="Girlanda M."/>
            <person name="Hayes R.D."/>
            <person name="Keri Z."/>
            <person name="LaButti K."/>
            <person name="Lipzen A."/>
            <person name="Lombard V."/>
            <person name="Magnuson J."/>
            <person name="Maillard F."/>
            <person name="Murat C."/>
            <person name="Nolan M."/>
            <person name="Ohm R.A."/>
            <person name="Pangilinan J."/>
            <person name="Pereira M.F."/>
            <person name="Perotto S."/>
            <person name="Peter M."/>
            <person name="Pfister S."/>
            <person name="Riley R."/>
            <person name="Sitrit Y."/>
            <person name="Stielow J.B."/>
            <person name="Szollosi G."/>
            <person name="Zifcakova L."/>
            <person name="Stursova M."/>
            <person name="Spatafora J.W."/>
            <person name="Tedersoo L."/>
            <person name="Vaario L.M."/>
            <person name="Yamada A."/>
            <person name="Yan M."/>
            <person name="Wang P."/>
            <person name="Xu J."/>
            <person name="Bruns T."/>
            <person name="Baldrian P."/>
            <person name="Vilgalys R."/>
            <person name="Dunand C."/>
            <person name="Henrissat B."/>
            <person name="Grigoriev I.V."/>
            <person name="Hibbett D."/>
            <person name="Nagy L.G."/>
            <person name="Martin F.M."/>
        </authorList>
    </citation>
    <scope>NUCLEOTIDE SEQUENCE</scope>
    <source>
        <strain evidence="7">Prilba</strain>
    </source>
</reference>
<dbReference type="GO" id="GO:0006260">
    <property type="term" value="P:DNA replication"/>
    <property type="evidence" value="ECO:0007669"/>
    <property type="project" value="UniProtKB-KW"/>
</dbReference>
<dbReference type="PANTHER" id="PTHR13989">
    <property type="entry name" value="REPLICATION PROTEIN A-RELATED"/>
    <property type="match status" value="1"/>
</dbReference>
<dbReference type="InterPro" id="IPR036388">
    <property type="entry name" value="WH-like_DNA-bd_sf"/>
</dbReference>
<dbReference type="Pfam" id="PF08784">
    <property type="entry name" value="RPA_C"/>
    <property type="match status" value="1"/>
</dbReference>
<keyword evidence="4" id="KW-0238">DNA-binding</keyword>
<comment type="caution">
    <text evidence="7">The sequence shown here is derived from an EMBL/GenBank/DDBJ whole genome shotgun (WGS) entry which is preliminary data.</text>
</comment>
<dbReference type="GO" id="GO:0035861">
    <property type="term" value="C:site of double-strand break"/>
    <property type="evidence" value="ECO:0007669"/>
    <property type="project" value="TreeGrafter"/>
</dbReference>
<sequence>MTQSNEFFGNTAGGGGYLTGGSPFGSASGSPGGLGRRGALSQSLRPITVKQFLQATQAHADADWMFENTELGHVTLVGHVVSVQKQATNSVYTLDDGTGTLEARHWSDSTISQDGEDSQYEVVPKTFARVTGNIKTFGSKKYINASQIRPIRDAHEAFFHLLEVIAVQLTFDRGSSGSHMTAQTSGAVGQPSLSAYSAAQVHQSGVKDEYSHLPPVPRSIVHFMLNQPQRPEGVHVTAIAKAVGADAESIEQGLERLMDDGIIFSTIDETHFQISK</sequence>
<dbReference type="GO" id="GO:0006289">
    <property type="term" value="P:nucleotide-excision repair"/>
    <property type="evidence" value="ECO:0007669"/>
    <property type="project" value="TreeGrafter"/>
</dbReference>
<keyword evidence="5" id="KW-0539">Nucleus</keyword>
<evidence type="ECO:0000256" key="1">
    <source>
        <dbReference type="ARBA" id="ARBA00004123"/>
    </source>
</evidence>
<dbReference type="SUPFAM" id="SSF46785">
    <property type="entry name" value="Winged helix' DNA-binding domain"/>
    <property type="match status" value="1"/>
</dbReference>
<dbReference type="GO" id="GO:0000781">
    <property type="term" value="C:chromosome, telomeric region"/>
    <property type="evidence" value="ECO:0007669"/>
    <property type="project" value="TreeGrafter"/>
</dbReference>
<evidence type="ECO:0000256" key="4">
    <source>
        <dbReference type="ARBA" id="ARBA00023125"/>
    </source>
</evidence>